<feature type="compositionally biased region" description="Polar residues" evidence="5">
    <location>
        <begin position="367"/>
        <end position="380"/>
    </location>
</feature>
<dbReference type="GO" id="GO:0005200">
    <property type="term" value="F:structural constituent of cytoskeleton"/>
    <property type="evidence" value="ECO:0007669"/>
    <property type="project" value="InterPro"/>
</dbReference>
<dbReference type="GO" id="GO:0019215">
    <property type="term" value="F:intermediate filament binding"/>
    <property type="evidence" value="ECO:0007669"/>
    <property type="project" value="TreeGrafter"/>
</dbReference>
<feature type="region of interest" description="Disordered" evidence="5">
    <location>
        <begin position="608"/>
        <end position="699"/>
    </location>
</feature>
<dbReference type="Proteomes" id="UP000694545">
    <property type="component" value="Unplaced"/>
</dbReference>
<gene>
    <name evidence="7" type="primary">SYNM</name>
</gene>
<dbReference type="KEGG" id="vko:123030774"/>
<dbReference type="GO" id="GO:0008307">
    <property type="term" value="F:structural constituent of muscle"/>
    <property type="evidence" value="ECO:0007669"/>
    <property type="project" value="InterPro"/>
</dbReference>
<dbReference type="Pfam" id="PF00038">
    <property type="entry name" value="Filament"/>
    <property type="match status" value="1"/>
</dbReference>
<dbReference type="GO" id="GO:0017166">
    <property type="term" value="F:vinculin binding"/>
    <property type="evidence" value="ECO:0007669"/>
    <property type="project" value="TreeGrafter"/>
</dbReference>
<keyword evidence="2 4" id="KW-0175">Coiled coil</keyword>
<dbReference type="OMA" id="KMLYASE"/>
<dbReference type="CTD" id="23336"/>
<dbReference type="RefSeq" id="XP_044300888.1">
    <property type="nucleotide sequence ID" value="XM_044444953.1"/>
</dbReference>
<proteinExistence type="inferred from homology"/>
<feature type="coiled-coil region" evidence="4">
    <location>
        <begin position="181"/>
        <end position="280"/>
    </location>
</feature>
<reference evidence="7" key="1">
    <citation type="submission" date="2025-08" db="UniProtKB">
        <authorList>
            <consortium name="Ensembl"/>
        </authorList>
    </citation>
    <scope>IDENTIFICATION</scope>
</reference>
<feature type="compositionally biased region" description="Polar residues" evidence="5">
    <location>
        <begin position="1453"/>
        <end position="1472"/>
    </location>
</feature>
<dbReference type="InterPro" id="IPR039008">
    <property type="entry name" value="IF_rod_dom"/>
</dbReference>
<dbReference type="GO" id="GO:0045104">
    <property type="term" value="P:intermediate filament cytoskeleton organization"/>
    <property type="evidence" value="ECO:0007669"/>
    <property type="project" value="InterPro"/>
</dbReference>
<feature type="region of interest" description="Disordered" evidence="5">
    <location>
        <begin position="367"/>
        <end position="394"/>
    </location>
</feature>
<feature type="region of interest" description="Disordered" evidence="5">
    <location>
        <begin position="834"/>
        <end position="867"/>
    </location>
</feature>
<dbReference type="Gene3D" id="1.20.5.170">
    <property type="match status" value="1"/>
</dbReference>
<keyword evidence="1 3" id="KW-0403">Intermediate filament</keyword>
<feature type="region of interest" description="Disordered" evidence="5">
    <location>
        <begin position="1233"/>
        <end position="1254"/>
    </location>
</feature>
<dbReference type="GO" id="GO:0005882">
    <property type="term" value="C:intermediate filament"/>
    <property type="evidence" value="ECO:0007669"/>
    <property type="project" value="UniProtKB-KW"/>
</dbReference>
<feature type="region of interest" description="Disordered" evidence="5">
    <location>
        <begin position="438"/>
        <end position="458"/>
    </location>
</feature>
<feature type="region of interest" description="Disordered" evidence="5">
    <location>
        <begin position="487"/>
        <end position="523"/>
    </location>
</feature>
<dbReference type="SMART" id="SM01391">
    <property type="entry name" value="Filament"/>
    <property type="match status" value="1"/>
</dbReference>
<dbReference type="GO" id="GO:0042383">
    <property type="term" value="C:sarcolemma"/>
    <property type="evidence" value="ECO:0007669"/>
    <property type="project" value="TreeGrafter"/>
</dbReference>
<dbReference type="InterPro" id="IPR030634">
    <property type="entry name" value="SYNM"/>
</dbReference>
<feature type="compositionally biased region" description="Polar residues" evidence="5">
    <location>
        <begin position="443"/>
        <end position="457"/>
    </location>
</feature>
<dbReference type="GO" id="GO:0043034">
    <property type="term" value="C:costamere"/>
    <property type="evidence" value="ECO:0007669"/>
    <property type="project" value="TreeGrafter"/>
</dbReference>
<accession>A0A8D2LU20</accession>
<dbReference type="PROSITE" id="PS00226">
    <property type="entry name" value="IF_ROD_1"/>
    <property type="match status" value="1"/>
</dbReference>
<feature type="coiled-coil region" evidence="4">
    <location>
        <begin position="12"/>
        <end position="147"/>
    </location>
</feature>
<feature type="compositionally biased region" description="Basic and acidic residues" evidence="5">
    <location>
        <begin position="675"/>
        <end position="699"/>
    </location>
</feature>
<dbReference type="PROSITE" id="PS51842">
    <property type="entry name" value="IF_ROD_2"/>
    <property type="match status" value="1"/>
</dbReference>
<dbReference type="PANTHER" id="PTHR47136:SF1">
    <property type="entry name" value="SYNEMIN"/>
    <property type="match status" value="1"/>
</dbReference>
<sequence>MQRAEWDEQRELRELNSRLWLYVSRVRELERENGRLAQELAALRGREKHSRHLQRQEEEVAELRLLVAELSRAQGEAELERDALRQELARLEGLGAQSAELRRRRLEPAVAEQRQHLEQLRADCAALEALLERLLLEHRRLQEERRRRPLPPSALPPPAKASRISRRELEDSYALVLSWTCEHSLERYEAELRALQELEARLGREDAQKLRAENERCRRHLGELQRQWQELGALAERLEQERLAQQERQGAERAEYQMIIEALEEEKQFLTTSIAGYLKDYYELLQVKAGLSLEIETYRALLEGESSQWILMWDEEHGRKLPQGVRKMLHEYSNRHSAYQQEKGKRAFPAIQNVDTRYKFPTTKISSSAAYSSRTKTDGTQAPAPGKTRRDTFRPLSAIRRDETYGKTQIEQKEIRTFPPRHVISRESEVLHRTIPERKKAETGSTRTVSKESTTVQKHLAGPTISENVKTKVGISTFPPYSLSSSAKEIKHESTIGGTKSRANEQVKDDKPRQEEKRAFPEGREKREMLAKERTASPIEKIGEKLAGGERNVDFPRKTEFNQGLDEKKHIVEEFAMKDNKKEDRLIDDKTSKERSYIRWEERIRIDTSGKNLPGDRKMEESHSSEKEKNVSMTRQSKATSEMPIQSEVNSHGQILRNNNVEVTLQDANPSVEKQQNEDTSKLSREFNQDELRDESSKVDSLLRESIAENIVSDILKGFVQKSAEIEAPLDTKATSFEKEKVSEDGKVKTKITIQSTVQDDLNVSDGFDLGDVKKVLEESKETIAQDVIEDINAGAKGMEGKGKRTVQVEIVEEPLGFTVDERLDFSTPFEVEEAEDTFPDVTGHQYYGGEEKAPTGAAKDLQQPQPSVVVSHVEEVAEGDDDVDEDKYFVSTPEEYPLGPEQDEGSIYGQIHIEEESTVKYSWQDEFLQGSQTRINEGLGSPEAIYEVKEGGASAFISKDHTPQEQVAHSESTVIEKEITIPPEFHESIKGLFSQESKDPKHQLKEALEKLEGTLPESVKQELSALTKESQADSSSLEVGIKKMEHMKKGGLVTIVAEVNLSQTLDSDQFDMEFLGKDVADKIKLPTPAQSEGGFDEYGKQEAEICGDGRNKPGADVSSTPWTIEEVSSTAKLVGPTEIRRTEHVLYEGPASESLEFGTADASQSIKEFRFSPEGIQTTEKIIYRGPVHTTEELSGSERLGQAQFSADIRTSKHTTLGSSQVVEEIVFEGPALDSSSTDSHEPSLQRKGPVETSRAIRHLRIDPGEVHTEQVVYEGPLAGFMEFSSAGDTIQTEESLRQIRLGQKGTQISDQVVYEESSHEILKPGLSQEGALETNTSVRRIKLSPKEFITEQIVFMGPTSEHHLEGGETEQLFSSEGTVRHIKLGPKEMPSSEHIMHRSAVSESSGISSPGEDILEEGSPTEISRSVRHLQLRPGETTAEQIVFHGPVAETMSSGSGELSPTDGPSENNRSVGHIKIGSKEASFTFQMDVTNVAGGGQEATIVIPSRKEEDARLREGTAVDDQRDTDSEQRSEEATFDQTVQLQRMVDQRSVIHDEKKIALLYLNKDEGEEDDDGPWF</sequence>
<organism evidence="7 8">
    <name type="scientific">Varanus komodoensis</name>
    <name type="common">Komodo dragon</name>
    <dbReference type="NCBI Taxonomy" id="61221"/>
    <lineage>
        <taxon>Eukaryota</taxon>
        <taxon>Metazoa</taxon>
        <taxon>Chordata</taxon>
        <taxon>Craniata</taxon>
        <taxon>Vertebrata</taxon>
        <taxon>Euteleostomi</taxon>
        <taxon>Lepidosauria</taxon>
        <taxon>Squamata</taxon>
        <taxon>Bifurcata</taxon>
        <taxon>Unidentata</taxon>
        <taxon>Episquamata</taxon>
        <taxon>Toxicofera</taxon>
        <taxon>Anguimorpha</taxon>
        <taxon>Paleoanguimorpha</taxon>
        <taxon>Varanoidea</taxon>
        <taxon>Varanidae</taxon>
        <taxon>Varanus</taxon>
    </lineage>
</organism>
<dbReference type="GeneID" id="123030774"/>
<feature type="compositionally biased region" description="Basic and acidic residues" evidence="5">
    <location>
        <begin position="1510"/>
        <end position="1536"/>
    </location>
</feature>
<dbReference type="Ensembl" id="ENSVKKT00000028058.1">
    <property type="protein sequence ID" value="ENSVKKP00000027390.1"/>
    <property type="gene ID" value="ENSVKKG00000017820.1"/>
</dbReference>
<dbReference type="OrthoDB" id="9949055at2759"/>
<feature type="compositionally biased region" description="Basic and acidic residues" evidence="5">
    <location>
        <begin position="502"/>
        <end position="523"/>
    </location>
</feature>
<protein>
    <submittedName>
        <fullName evidence="7">Synemin</fullName>
    </submittedName>
</protein>
<name>A0A8D2LU20_VARKO</name>
<feature type="region of interest" description="Disordered" evidence="5">
    <location>
        <begin position="1452"/>
        <end position="1472"/>
    </location>
</feature>
<keyword evidence="8" id="KW-1185">Reference proteome</keyword>
<evidence type="ECO:0000313" key="8">
    <source>
        <dbReference type="Proteomes" id="UP000694545"/>
    </source>
</evidence>
<comment type="similarity">
    <text evidence="3">Belongs to the intermediate filament family.</text>
</comment>
<feature type="domain" description="IF rod" evidence="6">
    <location>
        <begin position="8"/>
        <end position="309"/>
    </location>
</feature>
<dbReference type="PANTHER" id="PTHR47136">
    <property type="entry name" value="SYNEMIN"/>
    <property type="match status" value="1"/>
</dbReference>
<dbReference type="InterPro" id="IPR018039">
    <property type="entry name" value="IF_conserved"/>
</dbReference>
<feature type="region of interest" description="Disordered" evidence="5">
    <location>
        <begin position="1510"/>
        <end position="1539"/>
    </location>
</feature>
<feature type="compositionally biased region" description="Basic and acidic residues" evidence="5">
    <location>
        <begin position="608"/>
        <end position="630"/>
    </location>
</feature>
<dbReference type="GO" id="GO:0060053">
    <property type="term" value="C:neurofilament cytoskeleton"/>
    <property type="evidence" value="ECO:0007669"/>
    <property type="project" value="TreeGrafter"/>
</dbReference>
<dbReference type="SUPFAM" id="SSF64593">
    <property type="entry name" value="Intermediate filament protein, coiled coil region"/>
    <property type="match status" value="2"/>
</dbReference>
<evidence type="ECO:0000313" key="7">
    <source>
        <dbReference type="Ensembl" id="ENSVKKP00000027390.1"/>
    </source>
</evidence>
<feature type="compositionally biased region" description="Polar residues" evidence="5">
    <location>
        <begin position="631"/>
        <end position="674"/>
    </location>
</feature>
<evidence type="ECO:0000259" key="6">
    <source>
        <dbReference type="PROSITE" id="PS51842"/>
    </source>
</evidence>
<reference evidence="7" key="2">
    <citation type="submission" date="2025-09" db="UniProtKB">
        <authorList>
            <consortium name="Ensembl"/>
        </authorList>
    </citation>
    <scope>IDENTIFICATION</scope>
</reference>
<evidence type="ECO:0000256" key="2">
    <source>
        <dbReference type="ARBA" id="ARBA00023054"/>
    </source>
</evidence>
<dbReference type="GO" id="GO:0031443">
    <property type="term" value="P:fast-twitch skeletal muscle fiber contraction"/>
    <property type="evidence" value="ECO:0007669"/>
    <property type="project" value="TreeGrafter"/>
</dbReference>
<evidence type="ECO:0000256" key="5">
    <source>
        <dbReference type="SAM" id="MobiDB-lite"/>
    </source>
</evidence>
<evidence type="ECO:0000256" key="1">
    <source>
        <dbReference type="ARBA" id="ARBA00022754"/>
    </source>
</evidence>
<evidence type="ECO:0000256" key="4">
    <source>
        <dbReference type="SAM" id="Coils"/>
    </source>
</evidence>
<evidence type="ECO:0000256" key="3">
    <source>
        <dbReference type="RuleBase" id="RU000685"/>
    </source>
</evidence>